<evidence type="ECO:0000313" key="2">
    <source>
        <dbReference type="EMBL" id="SHH44692.1"/>
    </source>
</evidence>
<dbReference type="OrthoDB" id="2544256at2"/>
<gene>
    <name evidence="2" type="ORF">SAMN02745245_01354</name>
</gene>
<dbReference type="Proteomes" id="UP000184032">
    <property type="component" value="Unassembled WGS sequence"/>
</dbReference>
<evidence type="ECO:0000313" key="3">
    <source>
        <dbReference type="Proteomes" id="UP000184032"/>
    </source>
</evidence>
<sequence>MNNKNSKIDEMLYNLVDSGESNKNKVYENIMSKTTKKKRRYFKPIVVTFTLVLLLTTTGLAKDIYNYVTYSELPSGTNVSQYDTSSFFENIPIPIPKSLKGKVFDEDGNEITWLTANQANEITLYTKEGEPIGDMDEETGEVLSEEEVDAKIKKITLEEAIPNLNFNPLVLNNKYTLEYVTDSYQSGNPEAGDYFSILYSGPKGKISIGERRSIPETQISYGIPGPIIEKTIDGTKLTIYENSLDFERDGILVFVTCKDATPEELIEIYKDFIPYEK</sequence>
<protein>
    <recommendedName>
        <fullName evidence="4">DUF4367 domain-containing protein</fullName>
    </recommendedName>
</protein>
<name>A0A1M5T1Z0_9FIRM</name>
<reference evidence="2 3" key="1">
    <citation type="submission" date="2016-11" db="EMBL/GenBank/DDBJ databases">
        <authorList>
            <person name="Jaros S."/>
            <person name="Januszkiewicz K."/>
            <person name="Wedrychowicz H."/>
        </authorList>
    </citation>
    <scope>NUCLEOTIDE SEQUENCE [LARGE SCALE GENOMIC DNA]</scope>
    <source>
        <strain evidence="2 3">DSM 21120</strain>
    </source>
</reference>
<keyword evidence="1" id="KW-1133">Transmembrane helix</keyword>
<dbReference type="RefSeq" id="WP_073184950.1">
    <property type="nucleotide sequence ID" value="NZ_FQXI01000009.1"/>
</dbReference>
<proteinExistence type="predicted"/>
<dbReference type="AlphaFoldDB" id="A0A1M5T1Z0"/>
<accession>A0A1M5T1Z0</accession>
<dbReference type="EMBL" id="FQXI01000009">
    <property type="protein sequence ID" value="SHH44692.1"/>
    <property type="molecule type" value="Genomic_DNA"/>
</dbReference>
<evidence type="ECO:0000256" key="1">
    <source>
        <dbReference type="SAM" id="Phobius"/>
    </source>
</evidence>
<keyword evidence="3" id="KW-1185">Reference proteome</keyword>
<organism evidence="2 3">
    <name type="scientific">Anaerosphaera aminiphila DSM 21120</name>
    <dbReference type="NCBI Taxonomy" id="1120995"/>
    <lineage>
        <taxon>Bacteria</taxon>
        <taxon>Bacillati</taxon>
        <taxon>Bacillota</taxon>
        <taxon>Tissierellia</taxon>
        <taxon>Tissierellales</taxon>
        <taxon>Peptoniphilaceae</taxon>
        <taxon>Anaerosphaera</taxon>
    </lineage>
</organism>
<evidence type="ECO:0008006" key="4">
    <source>
        <dbReference type="Google" id="ProtNLM"/>
    </source>
</evidence>
<keyword evidence="1" id="KW-0812">Transmembrane</keyword>
<keyword evidence="1" id="KW-0472">Membrane</keyword>
<feature type="transmembrane region" description="Helical" evidence="1">
    <location>
        <begin position="41"/>
        <end position="61"/>
    </location>
</feature>
<dbReference type="STRING" id="1120995.SAMN02745245_01354"/>